<reference evidence="9" key="1">
    <citation type="submission" date="2020-10" db="EMBL/GenBank/DDBJ databases">
        <authorList>
            <person name="Castelo-Branco R."/>
            <person name="Eusebio N."/>
            <person name="Adriana R."/>
            <person name="Vieira A."/>
            <person name="Brugerolle De Fraissinette N."/>
            <person name="Rezende De Castro R."/>
            <person name="Schneider M.P."/>
            <person name="Vasconcelos V."/>
            <person name="Leao P.N."/>
        </authorList>
    </citation>
    <scope>NUCLEOTIDE SEQUENCE</scope>
    <source>
        <strain evidence="9">LEGE 11480</strain>
    </source>
</reference>
<dbReference type="InterPro" id="IPR051673">
    <property type="entry name" value="SSDNA_exonuclease_RecJ"/>
</dbReference>
<comment type="similarity">
    <text evidence="1">Belongs to the RecJ family.</text>
</comment>
<protein>
    <recommendedName>
        <fullName evidence="2">Single-stranded-DNA-specific exonuclease RecJ</fullName>
    </recommendedName>
</protein>
<dbReference type="Gene3D" id="3.90.1640.30">
    <property type="match status" value="1"/>
</dbReference>
<dbReference type="InterPro" id="IPR001667">
    <property type="entry name" value="DDH_dom"/>
</dbReference>
<comment type="caution">
    <text evidence="9">The sequence shown here is derived from an EMBL/GenBank/DDBJ whole genome shotgun (WGS) entry which is preliminary data.</text>
</comment>
<keyword evidence="4" id="KW-0378">Hydrolase</keyword>
<dbReference type="RefSeq" id="WP_264327278.1">
    <property type="nucleotide sequence ID" value="NZ_JADEXQ010000106.1"/>
</dbReference>
<dbReference type="InterPro" id="IPR004610">
    <property type="entry name" value="RecJ"/>
</dbReference>
<keyword evidence="5 9" id="KW-0269">Exonuclease</keyword>
<dbReference type="AlphaFoldDB" id="A0A928Z4C7"/>
<dbReference type="GO" id="GO:0003676">
    <property type="term" value="F:nucleic acid binding"/>
    <property type="evidence" value="ECO:0007669"/>
    <property type="project" value="InterPro"/>
</dbReference>
<evidence type="ECO:0000259" key="7">
    <source>
        <dbReference type="Pfam" id="PF02272"/>
    </source>
</evidence>
<dbReference type="PANTHER" id="PTHR30255">
    <property type="entry name" value="SINGLE-STRANDED-DNA-SPECIFIC EXONUCLEASE RECJ"/>
    <property type="match status" value="1"/>
</dbReference>
<proteinExistence type="inferred from homology"/>
<dbReference type="EMBL" id="JADEXQ010000106">
    <property type="protein sequence ID" value="MBE9032461.1"/>
    <property type="molecule type" value="Genomic_DNA"/>
</dbReference>
<dbReference type="InterPro" id="IPR041122">
    <property type="entry name" value="RecJ_OB"/>
</dbReference>
<dbReference type="InterPro" id="IPR038763">
    <property type="entry name" value="DHH_sf"/>
</dbReference>
<evidence type="ECO:0000256" key="4">
    <source>
        <dbReference type="ARBA" id="ARBA00022801"/>
    </source>
</evidence>
<name>A0A928Z4C7_9CYAN</name>
<gene>
    <name evidence="9" type="primary">recJ</name>
    <name evidence="9" type="ORF">IQ266_22240</name>
</gene>
<accession>A0A928Z4C7</accession>
<keyword evidence="3" id="KW-0540">Nuclease</keyword>
<evidence type="ECO:0000256" key="3">
    <source>
        <dbReference type="ARBA" id="ARBA00022722"/>
    </source>
</evidence>
<evidence type="ECO:0000256" key="2">
    <source>
        <dbReference type="ARBA" id="ARBA00019841"/>
    </source>
</evidence>
<evidence type="ECO:0000256" key="5">
    <source>
        <dbReference type="ARBA" id="ARBA00022839"/>
    </source>
</evidence>
<evidence type="ECO:0000313" key="10">
    <source>
        <dbReference type="Proteomes" id="UP000625316"/>
    </source>
</evidence>
<dbReference type="GO" id="GO:0006310">
    <property type="term" value="P:DNA recombination"/>
    <property type="evidence" value="ECO:0007669"/>
    <property type="project" value="InterPro"/>
</dbReference>
<feature type="domain" description="RecJ OB" evidence="8">
    <location>
        <begin position="471"/>
        <end position="579"/>
    </location>
</feature>
<dbReference type="GO" id="GO:0006281">
    <property type="term" value="P:DNA repair"/>
    <property type="evidence" value="ECO:0007669"/>
    <property type="project" value="InterPro"/>
</dbReference>
<evidence type="ECO:0000256" key="1">
    <source>
        <dbReference type="ARBA" id="ARBA00005915"/>
    </source>
</evidence>
<dbReference type="Gene3D" id="3.10.310.30">
    <property type="match status" value="1"/>
</dbReference>
<sequence>MSQTWIQPNAQPTEEFCQAVQALSQPFSGEYIAQILWERGIRDIDRLPGFIHAAQYTPHSPYDFGEEMQLAVDRLKTARDTGEKVAIWGDFDADGVTSTSVLWDGLGQFFDRATQLTYYIPNRFTESHGISKVGLDLLHEQGYTLIVTCDTGSTNIAEIEYAQTLGMETIVTDHHTLPDERPPVAAIVNPRFLDQDHPFYSFSGVAVAYKLVEALYLALPDVPTQPLAELLDLVAIGLIADLVELKGDCRYLCQQGIKQLQKQSKPETATRPGISRLLQLCKKTGDRPTDVSFGIGPRINAVSRIQGDAHFCVELLTSQDVDRCRTLAEETELANARRKSLQQDVYKQALAKAQTLDLSTTYVLVLWDEQWHPGVLGLVASQLAQEFGRPAVLLSTEDGMARGSARSIRQIDLYKLVKAQAHLLHRFGGHPFAAGLSLTMENLPIFADAVNQKMRQDFIDVDLDTEEITADLVIPVAALGKDLFQELKLLEPCGMGNPAPRLWIQDCHFERTWQRNIQDMKGKKIKYIKTDFEIVDASVEKGFPGVWWGHYREELPPGQCDALVELDNNTYKKRYEVRLLAVRSAETATNQTDTAWLLDWRTEKPPKINQKADKAIVKLTQVPHNWQELQTIFRRVLKKNKSLAIAYKLPTSGEQSHPELWSKLIGIAKYMSRTEAVVTRQTFQKQLGISTLTLKIGFEALQQLGFSITSSRSGFKITEPVHQTIAPEIFHQATATFEQAIQEETFRQHYFSQVPFSLLQSIAKQISLETETERAEVTAPD</sequence>
<evidence type="ECO:0000313" key="9">
    <source>
        <dbReference type="EMBL" id="MBE9032461.1"/>
    </source>
</evidence>
<feature type="domain" description="DDH" evidence="6">
    <location>
        <begin position="84"/>
        <end position="237"/>
    </location>
</feature>
<dbReference type="Pfam" id="PF01368">
    <property type="entry name" value="DHH"/>
    <property type="match status" value="1"/>
</dbReference>
<dbReference type="Pfam" id="PF02272">
    <property type="entry name" value="DHHA1"/>
    <property type="match status" value="1"/>
</dbReference>
<dbReference type="Proteomes" id="UP000625316">
    <property type="component" value="Unassembled WGS sequence"/>
</dbReference>
<organism evidence="9 10">
    <name type="scientific">Romeriopsis navalis LEGE 11480</name>
    <dbReference type="NCBI Taxonomy" id="2777977"/>
    <lineage>
        <taxon>Bacteria</taxon>
        <taxon>Bacillati</taxon>
        <taxon>Cyanobacteriota</taxon>
        <taxon>Cyanophyceae</taxon>
        <taxon>Leptolyngbyales</taxon>
        <taxon>Leptolyngbyaceae</taxon>
        <taxon>Romeriopsis</taxon>
        <taxon>Romeriopsis navalis</taxon>
    </lineage>
</organism>
<dbReference type="SUPFAM" id="SSF64182">
    <property type="entry name" value="DHH phosphoesterases"/>
    <property type="match status" value="1"/>
</dbReference>
<keyword evidence="10" id="KW-1185">Reference proteome</keyword>
<dbReference type="Pfam" id="PF17768">
    <property type="entry name" value="RecJ_OB"/>
    <property type="match status" value="1"/>
</dbReference>
<dbReference type="GO" id="GO:0008409">
    <property type="term" value="F:5'-3' exonuclease activity"/>
    <property type="evidence" value="ECO:0007669"/>
    <property type="project" value="InterPro"/>
</dbReference>
<dbReference type="NCBIfam" id="TIGR00644">
    <property type="entry name" value="recJ"/>
    <property type="match status" value="1"/>
</dbReference>
<evidence type="ECO:0000259" key="6">
    <source>
        <dbReference type="Pfam" id="PF01368"/>
    </source>
</evidence>
<dbReference type="InterPro" id="IPR003156">
    <property type="entry name" value="DHHA1_dom"/>
</dbReference>
<evidence type="ECO:0000259" key="8">
    <source>
        <dbReference type="Pfam" id="PF17768"/>
    </source>
</evidence>
<dbReference type="PANTHER" id="PTHR30255:SF2">
    <property type="entry name" value="SINGLE-STRANDED-DNA-SPECIFIC EXONUCLEASE RECJ"/>
    <property type="match status" value="1"/>
</dbReference>
<feature type="domain" description="DHHA1" evidence="7">
    <location>
        <begin position="362"/>
        <end position="455"/>
    </location>
</feature>